<gene>
    <name evidence="2" type="ORF">GCM10009559_04720</name>
</gene>
<feature type="region of interest" description="Disordered" evidence="1">
    <location>
        <begin position="161"/>
        <end position="184"/>
    </location>
</feature>
<accession>A0ABN1P2L8</accession>
<keyword evidence="3" id="KW-1185">Reference proteome</keyword>
<dbReference type="Proteomes" id="UP001499967">
    <property type="component" value="Unassembled WGS sequence"/>
</dbReference>
<organism evidence="2 3">
    <name type="scientific">Pseudonocardia zijingensis</name>
    <dbReference type="NCBI Taxonomy" id="153376"/>
    <lineage>
        <taxon>Bacteria</taxon>
        <taxon>Bacillati</taxon>
        <taxon>Actinomycetota</taxon>
        <taxon>Actinomycetes</taxon>
        <taxon>Pseudonocardiales</taxon>
        <taxon>Pseudonocardiaceae</taxon>
        <taxon>Pseudonocardia</taxon>
    </lineage>
</organism>
<evidence type="ECO:0000256" key="1">
    <source>
        <dbReference type="SAM" id="MobiDB-lite"/>
    </source>
</evidence>
<evidence type="ECO:0000313" key="3">
    <source>
        <dbReference type="Proteomes" id="UP001499967"/>
    </source>
</evidence>
<dbReference type="EMBL" id="BAAAHP010000011">
    <property type="protein sequence ID" value="GAA0921645.1"/>
    <property type="molecule type" value="Genomic_DNA"/>
</dbReference>
<protein>
    <submittedName>
        <fullName evidence="2">Uncharacterized protein</fullName>
    </submittedName>
</protein>
<evidence type="ECO:0000313" key="2">
    <source>
        <dbReference type="EMBL" id="GAA0921645.1"/>
    </source>
</evidence>
<comment type="caution">
    <text evidence="2">The sequence shown here is derived from an EMBL/GenBank/DDBJ whole genome shotgun (WGS) entry which is preliminary data.</text>
</comment>
<sequence>MVPRIVQGCLSGVKGAFGVAVRPLTPEPLRPSRAYTRAGRGLPSWRAEPPPAGSAAMITGLVHSRAFSTRECAKSLIMAKFAAHGSPRNRPLRPDRRGCLGLELLLPAAASWWRCAPMSGRLRAHPRSLLGSSLTWRGDHGTLESGASGDAAQRAGVRVGRRGLPGGRAAPPETGPTPMVTGSARSRAFSTRECSNVVIKGLECAPGHSDG</sequence>
<reference evidence="2 3" key="1">
    <citation type="journal article" date="2019" name="Int. J. Syst. Evol. Microbiol.">
        <title>The Global Catalogue of Microorganisms (GCM) 10K type strain sequencing project: providing services to taxonomists for standard genome sequencing and annotation.</title>
        <authorList>
            <consortium name="The Broad Institute Genomics Platform"/>
            <consortium name="The Broad Institute Genome Sequencing Center for Infectious Disease"/>
            <person name="Wu L."/>
            <person name="Ma J."/>
        </authorList>
    </citation>
    <scope>NUCLEOTIDE SEQUENCE [LARGE SCALE GENOMIC DNA]</scope>
    <source>
        <strain evidence="2 3">JCM 11117</strain>
    </source>
</reference>
<proteinExistence type="predicted"/>
<name>A0ABN1P2L8_9PSEU</name>